<accession>A0A1I2PMD8</accession>
<organism evidence="2 3">
    <name type="scientific">Desulfotruncus arcticus DSM 17038</name>
    <dbReference type="NCBI Taxonomy" id="1121424"/>
    <lineage>
        <taxon>Bacteria</taxon>
        <taxon>Bacillati</taxon>
        <taxon>Bacillota</taxon>
        <taxon>Clostridia</taxon>
        <taxon>Eubacteriales</taxon>
        <taxon>Desulfallaceae</taxon>
        <taxon>Desulfotruncus</taxon>
    </lineage>
</organism>
<dbReference type="InterPro" id="IPR046865">
    <property type="entry name" value="FapA_b_solenoid"/>
</dbReference>
<sequence>MKSEITCGTLTVTANEADNAYLNREANDLPYAFVQRGRINVRHRAEGPYPLVIPCPGVRLLVNGEERTYPTPVCMKDAVRVETINERKEGEWSVTVSPDGLQAILRTCPAIAVYRELAELPPARKLQLAVVERKEKLPVLTWDELLQELSRLGVNYNVNWEACLSSVRSCTDEEVVIAQGVPAEPGKDGRLELLFSSKSKVPVQIEETETLDFRERYVFNSVEAGEILAVKHPPTLGNPGTNVKGDVIIPVSPRDFKLVAGQGAVLTGDGEQVIAARAGRPLASRRHNLVTVSVLPGLVHNGDVNLASGNILFKGDIHITGNVEEGMTVEAEGDVKVAGLVSDANVQATGSILIKGNIISSVVVAGGTAAFQKSILPEINVLSNGLQEMTMAIRQLLSHSAFKQGDLKHGIGPLVKLLLDEKFRHLPVVTKALKNRLEILPPELAGDNLGEFVRLLERVVVQTPLGIRDLTEIETLAQRAAEWKQTFTAYLPSSSESDIVASSILNSTIIATGSVRMIGSGCYNSRIQAGKEVTISGVFRGGEVQADGDVHLGIVGSKVGTPTKVVAGPKAVVTLDYAFENTSISVGGIIYRFDREEKDIRLWLDKEGNLKSKAVPV</sequence>
<dbReference type="Proteomes" id="UP000199337">
    <property type="component" value="Unassembled WGS sequence"/>
</dbReference>
<evidence type="ECO:0000313" key="3">
    <source>
        <dbReference type="Proteomes" id="UP000199337"/>
    </source>
</evidence>
<dbReference type="PANTHER" id="PTHR38032">
    <property type="entry name" value="POLYMERASE-RELATED"/>
    <property type="match status" value="1"/>
</dbReference>
<dbReference type="EMBL" id="FOOX01000002">
    <property type="protein sequence ID" value="SFG16593.1"/>
    <property type="molecule type" value="Genomic_DNA"/>
</dbReference>
<dbReference type="InterPro" id="IPR046866">
    <property type="entry name" value="FapA_N"/>
</dbReference>
<dbReference type="RefSeq" id="WP_092469176.1">
    <property type="nucleotide sequence ID" value="NZ_FOOX01000002.1"/>
</dbReference>
<dbReference type="InterPro" id="IPR005646">
    <property type="entry name" value="FapA"/>
</dbReference>
<dbReference type="STRING" id="341036.SAMN05660649_00950"/>
<dbReference type="Pfam" id="PF03961">
    <property type="entry name" value="FapA"/>
    <property type="match status" value="1"/>
</dbReference>
<dbReference type="Pfam" id="PF20250">
    <property type="entry name" value="FapA_N"/>
    <property type="match status" value="1"/>
</dbReference>
<protein>
    <recommendedName>
        <fullName evidence="1">Flagellar Assembly Protein A N-terminal region domain-containing protein</fullName>
    </recommendedName>
</protein>
<dbReference type="PANTHER" id="PTHR38032:SF1">
    <property type="entry name" value="RNA-BINDING PROTEIN KHPB N-TERMINAL DOMAIN-CONTAINING PROTEIN"/>
    <property type="match status" value="1"/>
</dbReference>
<gene>
    <name evidence="2" type="ORF">SAMN05660649_00950</name>
</gene>
<name>A0A1I2PMD8_9FIRM</name>
<evidence type="ECO:0000259" key="1">
    <source>
        <dbReference type="Pfam" id="PF20250"/>
    </source>
</evidence>
<proteinExistence type="predicted"/>
<dbReference type="AlphaFoldDB" id="A0A1I2PMD8"/>
<reference evidence="3" key="1">
    <citation type="submission" date="2016-10" db="EMBL/GenBank/DDBJ databases">
        <authorList>
            <person name="Varghese N."/>
            <person name="Submissions S."/>
        </authorList>
    </citation>
    <scope>NUCLEOTIDE SEQUENCE [LARGE SCALE GENOMIC DNA]</scope>
    <source>
        <strain evidence="3">DSM 17038</strain>
    </source>
</reference>
<feature type="domain" description="Flagellar Assembly Protein A N-terminal region" evidence="1">
    <location>
        <begin position="94"/>
        <end position="284"/>
    </location>
</feature>
<keyword evidence="3" id="KW-1185">Reference proteome</keyword>
<dbReference type="OrthoDB" id="1279at2"/>
<evidence type="ECO:0000313" key="2">
    <source>
        <dbReference type="EMBL" id="SFG16593.1"/>
    </source>
</evidence>